<keyword evidence="3" id="KW-1185">Reference proteome</keyword>
<sequence length="92" mass="10617">MKKFLKISFIVVVIMLLFPRPVYAYLDPSVVTYAIQVVVGMVIAVGAVIYIYWRQAKQKLSKKLGISDEPKKELEADIEFYQSTETEQEEIK</sequence>
<evidence type="ECO:0000256" key="1">
    <source>
        <dbReference type="SAM" id="Phobius"/>
    </source>
</evidence>
<keyword evidence="1" id="KW-0812">Transmembrane</keyword>
<dbReference type="OrthoDB" id="2026867at2"/>
<dbReference type="KEGG" id="abat:CFX1CAM_1165"/>
<accession>A0A1Y6K888</accession>
<evidence type="ECO:0000313" key="3">
    <source>
        <dbReference type="Proteomes" id="UP000195514"/>
    </source>
</evidence>
<keyword evidence="1" id="KW-0472">Membrane</keyword>
<protein>
    <submittedName>
        <fullName evidence="2">Uncharacterized protein</fullName>
    </submittedName>
</protein>
<dbReference type="AlphaFoldDB" id="A0A1Y6K888"/>
<gene>
    <name evidence="2" type="ORF">CFX1CAM_1165</name>
</gene>
<organism evidence="2 3">
    <name type="scientific">Candidatus Brevifilum fermentans</name>
    <dbReference type="NCBI Taxonomy" id="1986204"/>
    <lineage>
        <taxon>Bacteria</taxon>
        <taxon>Bacillati</taxon>
        <taxon>Chloroflexota</taxon>
        <taxon>Anaerolineae</taxon>
        <taxon>Anaerolineales</taxon>
        <taxon>Anaerolineaceae</taxon>
        <taxon>Candidatus Brevifilum</taxon>
    </lineage>
</organism>
<dbReference type="EMBL" id="LT859958">
    <property type="protein sequence ID" value="SMX54230.1"/>
    <property type="molecule type" value="Genomic_DNA"/>
</dbReference>
<reference evidence="3" key="1">
    <citation type="submission" date="2017-05" db="EMBL/GenBank/DDBJ databases">
        <authorList>
            <person name="Kirkegaard R."/>
            <person name="Mcilroy J S."/>
        </authorList>
    </citation>
    <scope>NUCLEOTIDE SEQUENCE [LARGE SCALE GENOMIC DNA]</scope>
</reference>
<name>A0A1Y6K888_9CHLR</name>
<feature type="transmembrane region" description="Helical" evidence="1">
    <location>
        <begin position="34"/>
        <end position="53"/>
    </location>
</feature>
<keyword evidence="1" id="KW-1133">Transmembrane helix</keyword>
<dbReference type="RefSeq" id="WP_087862092.1">
    <property type="nucleotide sequence ID" value="NZ_LT859958.1"/>
</dbReference>
<dbReference type="Proteomes" id="UP000195514">
    <property type="component" value="Chromosome I"/>
</dbReference>
<proteinExistence type="predicted"/>
<evidence type="ECO:0000313" key="2">
    <source>
        <dbReference type="EMBL" id="SMX54230.1"/>
    </source>
</evidence>